<reference evidence="1 2" key="1">
    <citation type="submission" date="2017-11" db="EMBL/GenBank/DDBJ databases">
        <title>De-novo sequencing of pomegranate (Punica granatum L.) genome.</title>
        <authorList>
            <person name="Akparov Z."/>
            <person name="Amiraslanov A."/>
            <person name="Hajiyeva S."/>
            <person name="Abbasov M."/>
            <person name="Kaur K."/>
            <person name="Hamwieh A."/>
            <person name="Solovyev V."/>
            <person name="Salamov A."/>
            <person name="Braich B."/>
            <person name="Kosarev P."/>
            <person name="Mahmoud A."/>
            <person name="Hajiyev E."/>
            <person name="Babayeva S."/>
            <person name="Izzatullayeva V."/>
            <person name="Mammadov A."/>
            <person name="Mammadov A."/>
            <person name="Sharifova S."/>
            <person name="Ojaghi J."/>
            <person name="Eynullazada K."/>
            <person name="Bayramov B."/>
            <person name="Abdulazimova A."/>
            <person name="Shahmuradov I."/>
        </authorList>
    </citation>
    <scope>NUCLEOTIDE SEQUENCE [LARGE SCALE GENOMIC DNA]</scope>
    <source>
        <strain evidence="2">cv. AG2017</strain>
        <tissue evidence="1">Leaf</tissue>
    </source>
</reference>
<keyword evidence="2" id="KW-1185">Reference proteome</keyword>
<organism evidence="1 2">
    <name type="scientific">Punica granatum</name>
    <name type="common">Pomegranate</name>
    <dbReference type="NCBI Taxonomy" id="22663"/>
    <lineage>
        <taxon>Eukaryota</taxon>
        <taxon>Viridiplantae</taxon>
        <taxon>Streptophyta</taxon>
        <taxon>Embryophyta</taxon>
        <taxon>Tracheophyta</taxon>
        <taxon>Spermatophyta</taxon>
        <taxon>Magnoliopsida</taxon>
        <taxon>eudicotyledons</taxon>
        <taxon>Gunneridae</taxon>
        <taxon>Pentapetalae</taxon>
        <taxon>rosids</taxon>
        <taxon>malvids</taxon>
        <taxon>Myrtales</taxon>
        <taxon>Lythraceae</taxon>
        <taxon>Punica</taxon>
    </lineage>
</organism>
<dbReference type="EMBL" id="PGOL01000677">
    <property type="protein sequence ID" value="PKI66351.1"/>
    <property type="molecule type" value="Genomic_DNA"/>
</dbReference>
<gene>
    <name evidence="1" type="ORF">CRG98_013253</name>
</gene>
<comment type="caution">
    <text evidence="1">The sequence shown here is derived from an EMBL/GenBank/DDBJ whole genome shotgun (WGS) entry which is preliminary data.</text>
</comment>
<evidence type="ECO:0000313" key="1">
    <source>
        <dbReference type="EMBL" id="PKI66351.1"/>
    </source>
</evidence>
<dbReference type="Proteomes" id="UP000233551">
    <property type="component" value="Unassembled WGS sequence"/>
</dbReference>
<sequence>MQTLSYLFKFAKPARWCFMQICPACSPVHTLFYASQVRRACQLVLLANLSGLLARSHSLLGFADSLSFLASASCTIVGPSRSCTPSFTLRKFSEPPRSCFLQIDRTCSPVHTLSYAFQVRQACSLVLLANRSNLLARAHSLLSFASLPNLLAHASLKSVANDRPCTISFMHRKSGEPASSYFLQICRACSPLPTLFYASQVRRAFSFMLLENLLRLLAPAQSLLLFVRSPNLLPRAFCKSAGPSRSCTLSFTIRKFAEPARSCFLQICPACSPVHTFLKASQVRRAFSLMLLENLLRLLAPAQSLLLFVRSPNLLPRAF</sequence>
<name>A0A2I0KCV3_PUNGR</name>
<protein>
    <submittedName>
        <fullName evidence="1">Uncharacterized protein</fullName>
    </submittedName>
</protein>
<proteinExistence type="predicted"/>
<accession>A0A2I0KCV3</accession>
<evidence type="ECO:0000313" key="2">
    <source>
        <dbReference type="Proteomes" id="UP000233551"/>
    </source>
</evidence>
<dbReference type="AlphaFoldDB" id="A0A2I0KCV3"/>